<protein>
    <submittedName>
        <fullName evidence="2">Uncharacterized protein</fullName>
    </submittedName>
</protein>
<evidence type="ECO:0000256" key="1">
    <source>
        <dbReference type="SAM" id="MobiDB-lite"/>
    </source>
</evidence>
<proteinExistence type="predicted"/>
<comment type="caution">
    <text evidence="2">The sequence shown here is derived from an EMBL/GenBank/DDBJ whole genome shotgun (WGS) entry which is preliminary data.</text>
</comment>
<feature type="compositionally biased region" description="Basic and acidic residues" evidence="1">
    <location>
        <begin position="1"/>
        <end position="17"/>
    </location>
</feature>
<dbReference type="RefSeq" id="WP_201362865.1">
    <property type="nucleotide sequence ID" value="NZ_BNJJ01000008.1"/>
</dbReference>
<reference evidence="2 3" key="1">
    <citation type="journal article" date="2021" name="Int. J. Syst. Evol. Microbiol.">
        <title>Reticulibacter mediterranei gen. nov., sp. nov., within the new family Reticulibacteraceae fam. nov., and Ktedonospora formicarum gen. nov., sp. nov., Ktedonobacter robiniae sp. nov., Dictyobacter formicarum sp. nov. and Dictyobacter arantiisoli sp. nov., belonging to the class Ktedonobacteria.</title>
        <authorList>
            <person name="Yabe S."/>
            <person name="Zheng Y."/>
            <person name="Wang C.M."/>
            <person name="Sakai Y."/>
            <person name="Abe K."/>
            <person name="Yokota A."/>
            <person name="Donadio S."/>
            <person name="Cavaletti L."/>
            <person name="Monciardini P."/>
        </authorList>
    </citation>
    <scope>NUCLEOTIDE SEQUENCE [LARGE SCALE GENOMIC DNA]</scope>
    <source>
        <strain evidence="2 3">SOSP1-9</strain>
    </source>
</reference>
<sequence>MRNREQERQPGNKERQRTFSLPGSLEDEKHQVEVEKAKSGELSLRVTKDKHLIFSVAVSTDEDLLLAFADGRQVIFPATQHPSVTEQLPPMEATRQPEASPITLEGYPVRQAHFDKDKRVFSLTIAHHPDPKDRKQVAYYELIAEGEKAAECLSVGISETRIPVHVTGDDLTHVVKKKNGAEKIVHQIRVDSLEKIKERRADRPDVLPEKIRLYESS</sequence>
<evidence type="ECO:0000313" key="3">
    <source>
        <dbReference type="Proteomes" id="UP000635565"/>
    </source>
</evidence>
<feature type="region of interest" description="Disordered" evidence="1">
    <location>
        <begin position="1"/>
        <end position="31"/>
    </location>
</feature>
<organism evidence="2 3">
    <name type="scientific">Dictyobacter formicarum</name>
    <dbReference type="NCBI Taxonomy" id="2778368"/>
    <lineage>
        <taxon>Bacteria</taxon>
        <taxon>Bacillati</taxon>
        <taxon>Chloroflexota</taxon>
        <taxon>Ktedonobacteria</taxon>
        <taxon>Ktedonobacterales</taxon>
        <taxon>Dictyobacteraceae</taxon>
        <taxon>Dictyobacter</taxon>
    </lineage>
</organism>
<dbReference type="Proteomes" id="UP000635565">
    <property type="component" value="Unassembled WGS sequence"/>
</dbReference>
<accession>A0ABQ3VGB5</accession>
<name>A0ABQ3VGB5_9CHLR</name>
<gene>
    <name evidence="2" type="ORF">KSZ_32080</name>
</gene>
<dbReference type="EMBL" id="BNJJ01000008">
    <property type="protein sequence ID" value="GHO85202.1"/>
    <property type="molecule type" value="Genomic_DNA"/>
</dbReference>
<evidence type="ECO:0000313" key="2">
    <source>
        <dbReference type="EMBL" id="GHO85202.1"/>
    </source>
</evidence>
<keyword evidence="3" id="KW-1185">Reference proteome</keyword>